<dbReference type="KEGG" id="afo:Afer_0299"/>
<reference evidence="3 4" key="1">
    <citation type="journal article" date="2009" name="Stand. Genomic Sci.">
        <title>Complete genome sequence of Acidimicrobium ferrooxidans type strain (ICP).</title>
        <authorList>
            <person name="Clum A."/>
            <person name="Nolan M."/>
            <person name="Lang E."/>
            <person name="Glavina Del Rio T."/>
            <person name="Tice H."/>
            <person name="Copeland A."/>
            <person name="Cheng J.F."/>
            <person name="Lucas S."/>
            <person name="Chen F."/>
            <person name="Bruce D."/>
            <person name="Goodwin L."/>
            <person name="Pitluck S."/>
            <person name="Ivanova N."/>
            <person name="Mavrommatis K."/>
            <person name="Mikhailova N."/>
            <person name="Pati A."/>
            <person name="Chen A."/>
            <person name="Palaniappan K."/>
            <person name="Goker M."/>
            <person name="Spring S."/>
            <person name="Land M."/>
            <person name="Hauser L."/>
            <person name="Chang Y.J."/>
            <person name="Jeffries C.C."/>
            <person name="Chain P."/>
            <person name="Bristow J."/>
            <person name="Eisen J.A."/>
            <person name="Markowitz V."/>
            <person name="Hugenholtz P."/>
            <person name="Kyrpides N.C."/>
            <person name="Klenk H.P."/>
            <person name="Lapidus A."/>
        </authorList>
    </citation>
    <scope>NUCLEOTIDE SEQUENCE [LARGE SCALE GENOMIC DNA]</scope>
    <source>
        <strain evidence="4">DSM 10331 / JCM 15462 / NBRC 103882 / ICP</strain>
    </source>
</reference>
<dbReference type="InterPro" id="IPR010359">
    <property type="entry name" value="IrrE_HExxH"/>
</dbReference>
<evidence type="ECO:0000259" key="1">
    <source>
        <dbReference type="Pfam" id="PF06114"/>
    </source>
</evidence>
<dbReference type="AlphaFoldDB" id="C7M2M4"/>
<protein>
    <submittedName>
        <fullName evidence="3">Uncharacterized protein</fullName>
    </submittedName>
</protein>
<feature type="domain" description="IrrE N-terminal-like" evidence="1">
    <location>
        <begin position="155"/>
        <end position="210"/>
    </location>
</feature>
<evidence type="ECO:0000259" key="2">
    <source>
        <dbReference type="Pfam" id="PF08401"/>
    </source>
</evidence>
<dbReference type="GO" id="GO:0003697">
    <property type="term" value="F:single-stranded DNA binding"/>
    <property type="evidence" value="ECO:0007669"/>
    <property type="project" value="InterPro"/>
</dbReference>
<dbReference type="STRING" id="525909.Afer_0299"/>
<evidence type="ECO:0000313" key="4">
    <source>
        <dbReference type="Proteomes" id="UP000000771"/>
    </source>
</evidence>
<feature type="domain" description="N-terminal" evidence="2">
    <location>
        <begin position="9"/>
        <end position="93"/>
    </location>
</feature>
<dbReference type="InterPro" id="IPR013610">
    <property type="entry name" value="ArdC_N"/>
</dbReference>
<name>C7M2M4_ACIFD</name>
<accession>C7M2M4</accession>
<keyword evidence="4" id="KW-1185">Reference proteome</keyword>
<dbReference type="Pfam" id="PF06114">
    <property type="entry name" value="Peptidase_M78"/>
    <property type="match status" value="1"/>
</dbReference>
<dbReference type="eggNOG" id="COG4227">
    <property type="taxonomic scope" value="Bacteria"/>
</dbReference>
<dbReference type="RefSeq" id="WP_015797771.1">
    <property type="nucleotide sequence ID" value="NC_013124.1"/>
</dbReference>
<evidence type="ECO:0000313" key="3">
    <source>
        <dbReference type="EMBL" id="ACU53268.1"/>
    </source>
</evidence>
<sequence length="271" mass="29745">MPAALDRSRLLEELTDGVLALTQSEPWRRYLDVQRRFHRYSPQNVLLIDRQRPSATLVAGFRQWQRLGRSVRRGEHGIWIVAPMRVRRTTSDDLDEEVLAGFRWVCVFDVAQTEGAALPEVATRLVGEDPAGVLAKLGGVAHALGFAVEDHRFEGATNGDCSHEQRRIRLSSEVSPRQRVKTLAHELAHALMHERLESRPQAELEAESVAYIVCRALGIDASNFSFGYVASWAGGGAAAVRGIKASCVRIQRASAQILELAGFGVPSGAGS</sequence>
<organism evidence="3 4">
    <name type="scientific">Acidimicrobium ferrooxidans (strain DSM 10331 / JCM 15462 / NBRC 103882 / ICP)</name>
    <dbReference type="NCBI Taxonomy" id="525909"/>
    <lineage>
        <taxon>Bacteria</taxon>
        <taxon>Bacillati</taxon>
        <taxon>Actinomycetota</taxon>
        <taxon>Acidimicrobiia</taxon>
        <taxon>Acidimicrobiales</taxon>
        <taxon>Acidimicrobiaceae</taxon>
        <taxon>Acidimicrobium</taxon>
    </lineage>
</organism>
<dbReference type="Proteomes" id="UP000000771">
    <property type="component" value="Chromosome"/>
</dbReference>
<dbReference type="Gene3D" id="1.10.10.2910">
    <property type="match status" value="1"/>
</dbReference>
<dbReference type="Pfam" id="PF08401">
    <property type="entry name" value="ArdcN"/>
    <property type="match status" value="1"/>
</dbReference>
<dbReference type="EMBL" id="CP001631">
    <property type="protein sequence ID" value="ACU53268.1"/>
    <property type="molecule type" value="Genomic_DNA"/>
</dbReference>
<gene>
    <name evidence="3" type="ordered locus">Afer_0299</name>
</gene>
<proteinExistence type="predicted"/>
<dbReference type="HOGENOM" id="CLU_012069_0_2_11"/>